<evidence type="ECO:0000313" key="2">
    <source>
        <dbReference type="EMBL" id="QHV63967.1"/>
    </source>
</evidence>
<feature type="compositionally biased region" description="Basic and acidic residues" evidence="1">
    <location>
        <begin position="119"/>
        <end position="132"/>
    </location>
</feature>
<sequence length="417" mass="46671">MHSSWNRENFTSMSFKQRRRNGLFRVSWSMCLLLSVLAHLFLLAGSYLVPEEWLASPRPAEAARRQVVVSARMVKKVEPHPEGRRQAPKEHLPAIVKTNEEQESATRPEAPKFQSNRNTRAEGGRKDPDSSRDMPAQDGVERENGEIVLFDQNRQDGDLSHERDGNKNAAPGAAANVPYQPLEPSMPPAGHPDSVDHSPNREGVPGKASEEGLARQNRRPAQERAMQLPHAVTLPRPGEPEKPDALQELAKSIAKGADNPPLNLPNLNLPPNTRPAQKQPLYDPMFNAESQPGFKTHEQKTKQTGKFSFGRRPTLDVEATPMGTYQAIVYRAIGEQWYRQCDLNRDLIVTGTVRIRILINKNGKVSSMRQTSRVGASEVQKSFTFLAIKLARLPAMPPEVRNALVGDSLEMYFDFNF</sequence>
<dbReference type="Proteomes" id="UP000642553">
    <property type="component" value="Chromosome"/>
</dbReference>
<accession>A0AAE7BGC4</accession>
<proteinExistence type="predicted"/>
<feature type="compositionally biased region" description="Basic and acidic residues" evidence="1">
    <location>
        <begin position="99"/>
        <end position="110"/>
    </location>
</feature>
<feature type="compositionally biased region" description="Low complexity" evidence="1">
    <location>
        <begin position="167"/>
        <end position="176"/>
    </location>
</feature>
<feature type="compositionally biased region" description="Basic and acidic residues" evidence="1">
    <location>
        <begin position="153"/>
        <end position="166"/>
    </location>
</feature>
<reference evidence="2" key="1">
    <citation type="submission" date="2018-05" db="EMBL/GenBank/DDBJ databases">
        <title>Complete genome sequnece of Akkermansia muciniphila EB-AMDK-40.</title>
        <authorList>
            <person name="Nam Y.-D."/>
            <person name="Chung W.-H."/>
            <person name="Park Y.S."/>
            <person name="Kang J."/>
        </authorList>
    </citation>
    <scope>NUCLEOTIDE SEQUENCE</scope>
    <source>
        <strain evidence="2">EB-AMDK-40</strain>
    </source>
</reference>
<name>A0AAE7BGC4_9BACT</name>
<evidence type="ECO:0000256" key="1">
    <source>
        <dbReference type="SAM" id="MobiDB-lite"/>
    </source>
</evidence>
<dbReference type="SUPFAM" id="SSF74653">
    <property type="entry name" value="TolA/TonB C-terminal domain"/>
    <property type="match status" value="1"/>
</dbReference>
<organism evidence="2 3">
    <name type="scientific">Akkermansia massiliensis</name>
    <dbReference type="NCBI Taxonomy" id="2927224"/>
    <lineage>
        <taxon>Bacteria</taxon>
        <taxon>Pseudomonadati</taxon>
        <taxon>Verrucomicrobiota</taxon>
        <taxon>Verrucomicrobiia</taxon>
        <taxon>Verrucomicrobiales</taxon>
        <taxon>Akkermansiaceae</taxon>
        <taxon>Akkermansia</taxon>
    </lineage>
</organism>
<evidence type="ECO:0000313" key="3">
    <source>
        <dbReference type="Proteomes" id="UP000642553"/>
    </source>
</evidence>
<dbReference type="AlphaFoldDB" id="A0AAE7BGC4"/>
<gene>
    <name evidence="2" type="ORF">DMI76_11590</name>
</gene>
<feature type="region of interest" description="Disordered" evidence="1">
    <location>
        <begin position="99"/>
        <end position="225"/>
    </location>
</feature>
<dbReference type="EMBL" id="CP029701">
    <property type="protein sequence ID" value="QHV63967.1"/>
    <property type="molecule type" value="Genomic_DNA"/>
</dbReference>
<protein>
    <submittedName>
        <fullName evidence="2">Uncharacterized protein</fullName>
    </submittedName>
</protein>